<evidence type="ECO:0000256" key="8">
    <source>
        <dbReference type="PROSITE-ProRule" id="PRU10141"/>
    </source>
</evidence>
<dbReference type="GO" id="GO:0005524">
    <property type="term" value="F:ATP binding"/>
    <property type="evidence" value="ECO:0007669"/>
    <property type="project" value="UniProtKB-UniRule"/>
</dbReference>
<evidence type="ECO:0000259" key="12">
    <source>
        <dbReference type="PROSITE" id="PS50026"/>
    </source>
</evidence>
<evidence type="ECO:0000256" key="2">
    <source>
        <dbReference type="ARBA" id="ARBA00022527"/>
    </source>
</evidence>
<evidence type="ECO:0000259" key="11">
    <source>
        <dbReference type="PROSITE" id="PS50011"/>
    </source>
</evidence>
<dbReference type="InterPro" id="IPR001881">
    <property type="entry name" value="EGF-like_Ca-bd_dom"/>
</dbReference>
<feature type="signal peptide" evidence="10">
    <location>
        <begin position="1"/>
        <end position="26"/>
    </location>
</feature>
<feature type="transmembrane region" description="Helical" evidence="9">
    <location>
        <begin position="351"/>
        <end position="373"/>
    </location>
</feature>
<dbReference type="SMART" id="SM00181">
    <property type="entry name" value="EGF"/>
    <property type="match status" value="2"/>
</dbReference>
<keyword evidence="14" id="KW-1185">Reference proteome</keyword>
<dbReference type="InterPro" id="IPR025287">
    <property type="entry name" value="WAK_GUB"/>
</dbReference>
<keyword evidence="2" id="KW-0723">Serine/threonine-protein kinase</keyword>
<dbReference type="Gene3D" id="2.90.20.10">
    <property type="entry name" value="Plasmodium vivax P25 domain"/>
    <property type="match status" value="1"/>
</dbReference>
<comment type="caution">
    <text evidence="7">Lacks conserved residue(s) required for the propagation of feature annotation.</text>
</comment>
<dbReference type="Pfam" id="PF13947">
    <property type="entry name" value="GUB_WAK_bind"/>
    <property type="match status" value="1"/>
</dbReference>
<evidence type="ECO:0000256" key="9">
    <source>
        <dbReference type="SAM" id="Phobius"/>
    </source>
</evidence>
<keyword evidence="6" id="KW-0325">Glycoprotein</keyword>
<keyword evidence="3" id="KW-0808">Transferase</keyword>
<feature type="domain" description="EGF-like" evidence="12">
    <location>
        <begin position="301"/>
        <end position="338"/>
    </location>
</feature>
<dbReference type="AlphaFoldDB" id="A0ABC8R5Y4"/>
<name>A0ABC8R5Y4_9AQUA</name>
<dbReference type="Pfam" id="PF08488">
    <property type="entry name" value="WAK"/>
    <property type="match status" value="1"/>
</dbReference>
<dbReference type="PANTHER" id="PTHR33491">
    <property type="entry name" value="OSJNBA0016N04.9 PROTEIN"/>
    <property type="match status" value="1"/>
</dbReference>
<evidence type="ECO:0000256" key="10">
    <source>
        <dbReference type="SAM" id="SignalP"/>
    </source>
</evidence>
<feature type="disulfide bond" evidence="7">
    <location>
        <begin position="328"/>
        <end position="337"/>
    </location>
</feature>
<keyword evidence="8" id="KW-0547">Nucleotide-binding</keyword>
<dbReference type="PROSITE" id="PS00010">
    <property type="entry name" value="ASX_HYDROXYL"/>
    <property type="match status" value="1"/>
</dbReference>
<dbReference type="InterPro" id="IPR000719">
    <property type="entry name" value="Prot_kinase_dom"/>
</dbReference>
<evidence type="ECO:0000256" key="1">
    <source>
        <dbReference type="ARBA" id="ARBA00004479"/>
    </source>
</evidence>
<feature type="chain" id="PRO_5044791941" evidence="10">
    <location>
        <begin position="27"/>
        <end position="471"/>
    </location>
</feature>
<gene>
    <name evidence="13" type="ORF">ILEXP_LOCUS7873</name>
</gene>
<dbReference type="GO" id="GO:0016020">
    <property type="term" value="C:membrane"/>
    <property type="evidence" value="ECO:0007669"/>
    <property type="project" value="UniProtKB-SubCell"/>
</dbReference>
<keyword evidence="5 7" id="KW-1015">Disulfide bond</keyword>
<dbReference type="InterPro" id="IPR017441">
    <property type="entry name" value="Protein_kinase_ATP_BS"/>
</dbReference>
<reference evidence="13 14" key="1">
    <citation type="submission" date="2024-02" db="EMBL/GenBank/DDBJ databases">
        <authorList>
            <person name="Vignale AGUSTIN F."/>
            <person name="Sosa J E."/>
            <person name="Modenutti C."/>
        </authorList>
    </citation>
    <scope>NUCLEOTIDE SEQUENCE [LARGE SCALE GENOMIC DNA]</scope>
</reference>
<evidence type="ECO:0000256" key="4">
    <source>
        <dbReference type="ARBA" id="ARBA00022729"/>
    </source>
</evidence>
<keyword evidence="9" id="KW-1133">Transmembrane helix</keyword>
<sequence length="471" mass="52054">MEWLHVTVAQLITLAILLLSPTSSSSTANPTTTTVMTKPRCDEYCGDVRIPYPFGLTQDCSLNGYFLITCDYSFNPPKAFYGKGGINVTEISIEQGQMQILNNIGYQCYDQQNNYFSSFPWLTLGEFTVSSTANEFTAVGCDTSAIVTGFKDDQRYTAGCISICEQKDSIVGDSCSGAGCCQTSIPVALRSLNVTLGRYSNNQNITKFSPCNFAFMVKKGEFNFSLSSFEELRTRAKKFPLVLDWTVGDQTCEVAKKNSSTYACIAENSECIPSVKGTSGYRCNCSDGYEGNPYLPDGCQDKNECDSNPCTSPNWICTNTVGNYTCTCAKGYHGDSCVADQSDEQLAVIKVSLGVCIGVIMLLVCSSWLYFGLKKRNLMKLKEKFFRQNGGLMLQQRLSGLERSTDTVKVFTSEELKMATNNYNETRVIGRGGYGTVYKGYLTDKRLVAIKKSKMVDQTQIEQFINEVVVL</sequence>
<evidence type="ECO:0000313" key="13">
    <source>
        <dbReference type="EMBL" id="CAK9140420.1"/>
    </source>
</evidence>
<feature type="domain" description="Protein kinase" evidence="11">
    <location>
        <begin position="423"/>
        <end position="471"/>
    </location>
</feature>
<accession>A0ABC8R5Y4</accession>
<proteinExistence type="predicted"/>
<keyword evidence="2" id="KW-0418">Kinase</keyword>
<dbReference type="Gene3D" id="3.30.200.20">
    <property type="entry name" value="Phosphorylase Kinase, domain 1"/>
    <property type="match status" value="1"/>
</dbReference>
<evidence type="ECO:0000256" key="7">
    <source>
        <dbReference type="PROSITE-ProRule" id="PRU00076"/>
    </source>
</evidence>
<keyword evidence="7" id="KW-0245">EGF-like domain</keyword>
<dbReference type="InterPro" id="IPR013695">
    <property type="entry name" value="WAK"/>
</dbReference>
<keyword evidence="8" id="KW-0067">ATP-binding</keyword>
<dbReference type="Proteomes" id="UP001642360">
    <property type="component" value="Unassembled WGS sequence"/>
</dbReference>
<dbReference type="InterPro" id="IPR000742">
    <property type="entry name" value="EGF"/>
</dbReference>
<dbReference type="PROSITE" id="PS00022">
    <property type="entry name" value="EGF_1"/>
    <property type="match status" value="1"/>
</dbReference>
<keyword evidence="9" id="KW-0472">Membrane</keyword>
<feature type="binding site" evidence="8">
    <location>
        <position position="452"/>
    </location>
    <ligand>
        <name>ATP</name>
        <dbReference type="ChEBI" id="CHEBI:30616"/>
    </ligand>
</feature>
<feature type="non-terminal residue" evidence="13">
    <location>
        <position position="471"/>
    </location>
</feature>
<dbReference type="PROSITE" id="PS00107">
    <property type="entry name" value="PROTEIN_KINASE_ATP"/>
    <property type="match status" value="1"/>
</dbReference>
<dbReference type="InterPro" id="IPR011009">
    <property type="entry name" value="Kinase-like_dom_sf"/>
</dbReference>
<keyword evidence="9" id="KW-0812">Transmembrane</keyword>
<dbReference type="SMART" id="SM00179">
    <property type="entry name" value="EGF_CA"/>
    <property type="match status" value="1"/>
</dbReference>
<evidence type="ECO:0000256" key="6">
    <source>
        <dbReference type="ARBA" id="ARBA00023180"/>
    </source>
</evidence>
<dbReference type="GO" id="GO:0004674">
    <property type="term" value="F:protein serine/threonine kinase activity"/>
    <property type="evidence" value="ECO:0007669"/>
    <property type="project" value="UniProtKB-KW"/>
</dbReference>
<keyword evidence="4 10" id="KW-0732">Signal</keyword>
<protein>
    <submittedName>
        <fullName evidence="13">Uncharacterized protein</fullName>
    </submittedName>
</protein>
<dbReference type="InterPro" id="IPR018097">
    <property type="entry name" value="EGF_Ca-bd_CS"/>
</dbReference>
<dbReference type="PROSITE" id="PS50026">
    <property type="entry name" value="EGF_3"/>
    <property type="match status" value="1"/>
</dbReference>
<dbReference type="PROSITE" id="PS01186">
    <property type="entry name" value="EGF_2"/>
    <property type="match status" value="1"/>
</dbReference>
<dbReference type="PROSITE" id="PS01187">
    <property type="entry name" value="EGF_CA"/>
    <property type="match status" value="1"/>
</dbReference>
<comment type="caution">
    <text evidence="13">The sequence shown here is derived from an EMBL/GenBank/DDBJ whole genome shotgun (WGS) entry which is preliminary data.</text>
</comment>
<comment type="subcellular location">
    <subcellularLocation>
        <location evidence="1">Membrane</location>
        <topology evidence="1">Single-pass type I membrane protein</topology>
    </subcellularLocation>
</comment>
<evidence type="ECO:0000313" key="14">
    <source>
        <dbReference type="Proteomes" id="UP001642360"/>
    </source>
</evidence>
<dbReference type="EMBL" id="CAUOFW020001041">
    <property type="protein sequence ID" value="CAK9140420.1"/>
    <property type="molecule type" value="Genomic_DNA"/>
</dbReference>
<dbReference type="SUPFAM" id="SSF57196">
    <property type="entry name" value="EGF/Laminin"/>
    <property type="match status" value="1"/>
</dbReference>
<evidence type="ECO:0000256" key="5">
    <source>
        <dbReference type="ARBA" id="ARBA00023157"/>
    </source>
</evidence>
<organism evidence="13 14">
    <name type="scientific">Ilex paraguariensis</name>
    <name type="common">yerba mate</name>
    <dbReference type="NCBI Taxonomy" id="185542"/>
    <lineage>
        <taxon>Eukaryota</taxon>
        <taxon>Viridiplantae</taxon>
        <taxon>Streptophyta</taxon>
        <taxon>Embryophyta</taxon>
        <taxon>Tracheophyta</taxon>
        <taxon>Spermatophyta</taxon>
        <taxon>Magnoliopsida</taxon>
        <taxon>eudicotyledons</taxon>
        <taxon>Gunneridae</taxon>
        <taxon>Pentapetalae</taxon>
        <taxon>asterids</taxon>
        <taxon>campanulids</taxon>
        <taxon>Aquifoliales</taxon>
        <taxon>Aquifoliaceae</taxon>
        <taxon>Ilex</taxon>
    </lineage>
</organism>
<dbReference type="InterPro" id="IPR000152">
    <property type="entry name" value="EGF-type_Asp/Asn_hydroxyl_site"/>
</dbReference>
<evidence type="ECO:0000256" key="3">
    <source>
        <dbReference type="ARBA" id="ARBA00022679"/>
    </source>
</evidence>
<dbReference type="SUPFAM" id="SSF56112">
    <property type="entry name" value="Protein kinase-like (PK-like)"/>
    <property type="match status" value="1"/>
</dbReference>
<dbReference type="PROSITE" id="PS50011">
    <property type="entry name" value="PROTEIN_KINASE_DOM"/>
    <property type="match status" value="1"/>
</dbReference>
<dbReference type="CDD" id="cd00054">
    <property type="entry name" value="EGF_CA"/>
    <property type="match status" value="1"/>
</dbReference>